<dbReference type="EMBL" id="LUCM01010456">
    <property type="protein sequence ID" value="KAA0185435.1"/>
    <property type="molecule type" value="Genomic_DNA"/>
</dbReference>
<proteinExistence type="predicted"/>
<comment type="caution">
    <text evidence="1">The sequence shown here is derived from an EMBL/GenBank/DDBJ whole genome shotgun (WGS) entry which is preliminary data.</text>
</comment>
<sequence>MSLGWMLENTEPEVRITGVFGTNKTEIDLQFSQTKVYDSVNNNTVSSWLDILRTNRLASLAHFICLTELCTRSACAGKPTSHFFRMSHTAKPDSVIHITSLAEYTKDTYNSTPLTRENYEQILEAIRWPSRYSRRGLHVCGKSYQIEYGDGQFAIVAVESPVQLTTQSASFTACYFGRGEQDGAQPVLLVSFCKPLANRTEHTMAVLELADQIRASLQC</sequence>
<dbReference type="OrthoDB" id="10499512at2759"/>
<dbReference type="AlphaFoldDB" id="A0A8E0RQI5"/>
<name>A0A8E0RQI5_9TREM</name>
<dbReference type="Proteomes" id="UP000728185">
    <property type="component" value="Unassembled WGS sequence"/>
</dbReference>
<evidence type="ECO:0000313" key="1">
    <source>
        <dbReference type="EMBL" id="KAA0185435.1"/>
    </source>
</evidence>
<reference evidence="1" key="1">
    <citation type="submission" date="2019-05" db="EMBL/GenBank/DDBJ databases">
        <title>Annotation for the trematode Fasciolopsis buski.</title>
        <authorList>
            <person name="Choi Y.-J."/>
        </authorList>
    </citation>
    <scope>NUCLEOTIDE SEQUENCE</scope>
    <source>
        <strain evidence="1">HT</strain>
        <tissue evidence="1">Whole worm</tissue>
    </source>
</reference>
<evidence type="ECO:0000313" key="2">
    <source>
        <dbReference type="Proteomes" id="UP000728185"/>
    </source>
</evidence>
<accession>A0A8E0RQI5</accession>
<protein>
    <submittedName>
        <fullName evidence="1">Uncharacterized protein</fullName>
    </submittedName>
</protein>
<keyword evidence="2" id="KW-1185">Reference proteome</keyword>
<gene>
    <name evidence="1" type="ORF">FBUS_01283</name>
</gene>
<organism evidence="1 2">
    <name type="scientific">Fasciolopsis buskii</name>
    <dbReference type="NCBI Taxonomy" id="27845"/>
    <lineage>
        <taxon>Eukaryota</taxon>
        <taxon>Metazoa</taxon>
        <taxon>Spiralia</taxon>
        <taxon>Lophotrochozoa</taxon>
        <taxon>Platyhelminthes</taxon>
        <taxon>Trematoda</taxon>
        <taxon>Digenea</taxon>
        <taxon>Plagiorchiida</taxon>
        <taxon>Echinostomata</taxon>
        <taxon>Echinostomatoidea</taxon>
        <taxon>Fasciolidae</taxon>
        <taxon>Fasciolopsis</taxon>
    </lineage>
</organism>